<keyword evidence="2" id="KW-0812">Transmembrane</keyword>
<keyword evidence="2" id="KW-0472">Membrane</keyword>
<evidence type="ECO:0000256" key="1">
    <source>
        <dbReference type="SAM" id="MobiDB-lite"/>
    </source>
</evidence>
<feature type="compositionally biased region" description="Low complexity" evidence="1">
    <location>
        <begin position="134"/>
        <end position="147"/>
    </location>
</feature>
<accession>A0A8E5MGT9</accession>
<evidence type="ECO:0000256" key="2">
    <source>
        <dbReference type="SAM" id="Phobius"/>
    </source>
</evidence>
<feature type="region of interest" description="Disordered" evidence="1">
    <location>
        <begin position="248"/>
        <end position="286"/>
    </location>
</feature>
<feature type="compositionally biased region" description="Pro residues" evidence="1">
    <location>
        <begin position="182"/>
        <end position="193"/>
    </location>
</feature>
<name>A0A8E5MGT9_USTVR</name>
<dbReference type="AlphaFoldDB" id="A0A8E5MGT9"/>
<sequence>MPTSMGSVSQHVPSPNICGWVEGNAKYPLTCLPGQRCAKDVTNHLVGCCWTTTSGVCTLPTTCLDKESGFGDGWSNESASAMICAGSASPYCKTNVFGGDSNIEGYSLYVCDSDTRPETVYRFTTTSSAREDLPTLSPISSFSTSSTALEKTTGGQTSTLGTNTAIASSATSPATDSLPNMVTPPPPPPPPPSSLIQSSTSLAATTKSESPSFPASPTSIAGVVLGAVAAMAMMSACFYAVHHCIKGRKRRNHRVRESRVRTSHDPRTGNARHNQQAIELVNRSRR</sequence>
<feature type="region of interest" description="Disordered" evidence="1">
    <location>
        <begin position="132"/>
        <end position="218"/>
    </location>
</feature>
<gene>
    <name evidence="3" type="ORF">UV8b_03192</name>
</gene>
<feature type="transmembrane region" description="Helical" evidence="2">
    <location>
        <begin position="220"/>
        <end position="241"/>
    </location>
</feature>
<dbReference type="KEGG" id="uvi:66063970"/>
<organism evidence="3 4">
    <name type="scientific">Ustilaginoidea virens</name>
    <name type="common">Rice false smut fungus</name>
    <name type="synonym">Villosiclava virens</name>
    <dbReference type="NCBI Taxonomy" id="1159556"/>
    <lineage>
        <taxon>Eukaryota</taxon>
        <taxon>Fungi</taxon>
        <taxon>Dikarya</taxon>
        <taxon>Ascomycota</taxon>
        <taxon>Pezizomycotina</taxon>
        <taxon>Sordariomycetes</taxon>
        <taxon>Hypocreomycetidae</taxon>
        <taxon>Hypocreales</taxon>
        <taxon>Clavicipitaceae</taxon>
        <taxon>Ustilaginoidea</taxon>
    </lineage>
</organism>
<feature type="compositionally biased region" description="Polar residues" evidence="1">
    <location>
        <begin position="194"/>
        <end position="218"/>
    </location>
</feature>
<protein>
    <submittedName>
        <fullName evidence="3">Uncharacterized protein</fullName>
    </submittedName>
</protein>
<feature type="compositionally biased region" description="Low complexity" evidence="1">
    <location>
        <begin position="162"/>
        <end position="177"/>
    </location>
</feature>
<dbReference type="Proteomes" id="UP000027002">
    <property type="component" value="Chromosome 2"/>
</dbReference>
<proteinExistence type="predicted"/>
<feature type="compositionally biased region" description="Polar residues" evidence="1">
    <location>
        <begin position="148"/>
        <end position="161"/>
    </location>
</feature>
<evidence type="ECO:0000313" key="3">
    <source>
        <dbReference type="EMBL" id="QUC18951.1"/>
    </source>
</evidence>
<feature type="compositionally biased region" description="Basic and acidic residues" evidence="1">
    <location>
        <begin position="255"/>
        <end position="267"/>
    </location>
</feature>
<reference evidence="3" key="1">
    <citation type="submission" date="2020-03" db="EMBL/GenBank/DDBJ databases">
        <title>A mixture of massive structural variations and highly conserved coding sequences in Ustilaginoidea virens genome.</title>
        <authorList>
            <person name="Zhang K."/>
            <person name="Zhao Z."/>
            <person name="Zhang Z."/>
            <person name="Li Y."/>
            <person name="Hsiang T."/>
            <person name="Sun W."/>
        </authorList>
    </citation>
    <scope>NUCLEOTIDE SEQUENCE</scope>
    <source>
        <strain evidence="3">UV-8b</strain>
    </source>
</reference>
<keyword evidence="4" id="KW-1185">Reference proteome</keyword>
<dbReference type="EMBL" id="CP072754">
    <property type="protein sequence ID" value="QUC18951.1"/>
    <property type="molecule type" value="Genomic_DNA"/>
</dbReference>
<evidence type="ECO:0000313" key="4">
    <source>
        <dbReference type="Proteomes" id="UP000027002"/>
    </source>
</evidence>
<dbReference type="GeneID" id="66063970"/>
<dbReference type="RefSeq" id="XP_042996624.1">
    <property type="nucleotide sequence ID" value="XM_043140690.1"/>
</dbReference>
<dbReference type="OrthoDB" id="4924495at2759"/>
<keyword evidence="2" id="KW-1133">Transmembrane helix</keyword>